<comment type="caution">
    <text evidence="3">The sequence shown here is derived from an EMBL/GenBank/DDBJ whole genome shotgun (WGS) entry which is preliminary data.</text>
</comment>
<evidence type="ECO:0000256" key="1">
    <source>
        <dbReference type="SAM" id="MobiDB-lite"/>
    </source>
</evidence>
<accession>A0A8H4FMQ0</accession>
<keyword evidence="4" id="KW-1185">Reference proteome</keyword>
<gene>
    <name evidence="3" type="ORF">GCG54_00008099</name>
</gene>
<dbReference type="Pfam" id="PF12937">
    <property type="entry name" value="F-box-like"/>
    <property type="match status" value="1"/>
</dbReference>
<name>A0A8H4FMQ0_COLGL</name>
<proteinExistence type="predicted"/>
<feature type="compositionally biased region" description="Acidic residues" evidence="1">
    <location>
        <begin position="542"/>
        <end position="561"/>
    </location>
</feature>
<organism evidence="3 4">
    <name type="scientific">Colletotrichum gloeosporioides</name>
    <name type="common">Anthracnose fungus</name>
    <name type="synonym">Glomerella cingulata</name>
    <dbReference type="NCBI Taxonomy" id="474922"/>
    <lineage>
        <taxon>Eukaryota</taxon>
        <taxon>Fungi</taxon>
        <taxon>Dikarya</taxon>
        <taxon>Ascomycota</taxon>
        <taxon>Pezizomycotina</taxon>
        <taxon>Sordariomycetes</taxon>
        <taxon>Hypocreomycetidae</taxon>
        <taxon>Glomerellales</taxon>
        <taxon>Glomerellaceae</taxon>
        <taxon>Colletotrichum</taxon>
        <taxon>Colletotrichum gloeosporioides species complex</taxon>
    </lineage>
</organism>
<feature type="region of interest" description="Disordered" evidence="1">
    <location>
        <begin position="929"/>
        <end position="954"/>
    </location>
</feature>
<dbReference type="SUPFAM" id="SSF81383">
    <property type="entry name" value="F-box domain"/>
    <property type="match status" value="1"/>
</dbReference>
<dbReference type="AlphaFoldDB" id="A0A8H4FMQ0"/>
<feature type="region of interest" description="Disordered" evidence="1">
    <location>
        <begin position="332"/>
        <end position="379"/>
    </location>
</feature>
<dbReference type="Proteomes" id="UP000613401">
    <property type="component" value="Unassembled WGS sequence"/>
</dbReference>
<reference evidence="3" key="1">
    <citation type="journal article" date="2020" name="Phytopathology">
        <title>Genome sequence and comparative analysis of Colletotrichum gloeosporioides isolated from Liriodendron leaves.</title>
        <authorList>
            <person name="Fu F.F."/>
            <person name="Hao Z."/>
            <person name="Wang P."/>
            <person name="Lu Y."/>
            <person name="Xue L.J."/>
            <person name="Wei G."/>
            <person name="Tian Y."/>
            <person name="Baishi H."/>
            <person name="Xu H."/>
            <person name="Shi J."/>
            <person name="Cheng T."/>
            <person name="Wang G."/>
            <person name="Yi Y."/>
            <person name="Chen J."/>
        </authorList>
    </citation>
    <scope>NUCLEOTIDE SEQUENCE</scope>
    <source>
        <strain evidence="3">Lc1</strain>
    </source>
</reference>
<feature type="compositionally biased region" description="Pro residues" evidence="1">
    <location>
        <begin position="258"/>
        <end position="267"/>
    </location>
</feature>
<dbReference type="PROSITE" id="PS50181">
    <property type="entry name" value="FBOX"/>
    <property type="match status" value="1"/>
</dbReference>
<evidence type="ECO:0000259" key="2">
    <source>
        <dbReference type="PROSITE" id="PS50181"/>
    </source>
</evidence>
<sequence length="1019" mass="112765">AFLLCAATFHPPRLQPSPSPSMASVEPCDEAIIVAPQRKSLAFLDLPLETQKDIFSHCCQSDLICLALVSKHFRELAAAQLYRNFHIVFPDEDDPSFDSPIDSLAGGLETFVSSDYDYAQHLRDISLDTLSAGDKAEAAYKPYLYSASCGKFMNTLLQMTLQHAKSLETFRWNIRVELSRPVYRTLHQIAPLKNLHIRMQAGPSLFEIPPPLPYTSSLPSTTNQGHWDALPPAFSAIPPPFPTMPLSVPPPYNPVLGPPPPLPPALRPAPRNKKRTSAANEPATLSGFRKLNTLAVLDIDNLDVVTEIKSCVRNSASTLTKLKLSFSTCLAAQSRKPPPDADPDDSDQDDEFQVVPMPSAPGWDEASGPAKAFRAQEERKSQESVLGRIFDVEPFLNKKPQQRKSLKGKEKVASADAVMAKSGTAGEAYMSRLREVSSKLMAMNLHADDESKQEVLEIIEKASRKYLEEVETAKTVEEASKTTQASSGESSSTAPGAASTDTTQITPAESSDATATATAGAVAADVADDISRSKAKLGTDANPEDINVEEPIASEEVEEPSAETKNDQVKDDSPAVAEAVLKQTESKPETSESPAKLRAISTLAKQRANFETLVARLQHLISEATLLSEKLDSLRNGAYGYDREYIRASEKQLHSFYRDIENVRVELNATEAEIRDVEKQVHGIATTAHGEDERISDYIRSTRGLALRSFSVHLIPVKASVLKAAIDVRVLKRLTLLNVGNQNPIWTMLAKENKIQGLPLRKIFTDNVSSTFLTFAAQLEEITELFMLERSVKYKPESFAPKTNVIMDQIRRLVLKKHMPTLTKLMIKNDSGSSWDVDERAMLLICNRGRKLEELAAAVGIRAIHTFMQHISGLVNLRALNVTQFRNDDTCVWVMRETRRFIVDNLCHYPHLKLEWISIDDDRVERIIRPPPQTPAAKKEEKKNKKGKAKASAVPGGFGGLSTEQFPPLPMPGWDTDSDSDDEDTDIVANTKLETVEGVHFYDVWDVRIFKKEVMAGRL</sequence>
<feature type="region of interest" description="Disordered" evidence="1">
    <location>
        <begin position="258"/>
        <end position="283"/>
    </location>
</feature>
<feature type="domain" description="F-box" evidence="2">
    <location>
        <begin position="40"/>
        <end position="85"/>
    </location>
</feature>
<dbReference type="InterPro" id="IPR036047">
    <property type="entry name" value="F-box-like_dom_sf"/>
</dbReference>
<dbReference type="RefSeq" id="XP_045265743.1">
    <property type="nucleotide sequence ID" value="XM_045408071.1"/>
</dbReference>
<feature type="region of interest" description="Disordered" evidence="1">
    <location>
        <begin position="534"/>
        <end position="573"/>
    </location>
</feature>
<dbReference type="InterPro" id="IPR001810">
    <property type="entry name" value="F-box_dom"/>
</dbReference>
<evidence type="ECO:0000313" key="3">
    <source>
        <dbReference type="EMBL" id="KAF3806584.1"/>
    </source>
</evidence>
<feature type="compositionally biased region" description="Polar residues" evidence="1">
    <location>
        <begin position="481"/>
        <end position="511"/>
    </location>
</feature>
<dbReference type="GeneID" id="69015240"/>
<evidence type="ECO:0000313" key="4">
    <source>
        <dbReference type="Proteomes" id="UP000613401"/>
    </source>
</evidence>
<feature type="compositionally biased region" description="Acidic residues" evidence="1">
    <location>
        <begin position="341"/>
        <end position="352"/>
    </location>
</feature>
<dbReference type="EMBL" id="WVTB01000035">
    <property type="protein sequence ID" value="KAF3806584.1"/>
    <property type="molecule type" value="Genomic_DNA"/>
</dbReference>
<feature type="compositionally biased region" description="Basic and acidic residues" evidence="1">
    <location>
        <begin position="471"/>
        <end position="480"/>
    </location>
</feature>
<feature type="non-terminal residue" evidence="3">
    <location>
        <position position="1"/>
    </location>
</feature>
<reference evidence="3" key="2">
    <citation type="submission" date="2020-03" db="EMBL/GenBank/DDBJ databases">
        <authorList>
            <person name="Fu F.-F."/>
            <person name="Chen J."/>
        </authorList>
    </citation>
    <scope>NUCLEOTIDE SEQUENCE</scope>
    <source>
        <strain evidence="3">Lc1</strain>
    </source>
</reference>
<protein>
    <recommendedName>
        <fullName evidence="2">F-box domain-containing protein</fullName>
    </recommendedName>
</protein>
<feature type="compositionally biased region" description="Basic and acidic residues" evidence="1">
    <location>
        <begin position="562"/>
        <end position="573"/>
    </location>
</feature>
<feature type="region of interest" description="Disordered" evidence="1">
    <location>
        <begin position="471"/>
        <end position="516"/>
    </location>
</feature>